<dbReference type="RefSeq" id="WP_176976866.1">
    <property type="nucleotide sequence ID" value="NZ_JABZEO010000008.1"/>
</dbReference>
<reference evidence="1 2" key="1">
    <citation type="submission" date="2020-06" db="EMBL/GenBank/DDBJ databases">
        <title>Whole-genome sequence of Allochromatium humboldtianum DSM 21881, type strain.</title>
        <authorList>
            <person name="Kyndt J.A."/>
            <person name="Meyer T.E."/>
        </authorList>
    </citation>
    <scope>NUCLEOTIDE SEQUENCE [LARGE SCALE GENOMIC DNA]</scope>
    <source>
        <strain evidence="1 2">DSM 21881</strain>
    </source>
</reference>
<gene>
    <name evidence="1" type="ORF">HW932_12700</name>
</gene>
<proteinExistence type="predicted"/>
<dbReference type="Proteomes" id="UP000592294">
    <property type="component" value="Unassembled WGS sequence"/>
</dbReference>
<dbReference type="GO" id="GO:0000009">
    <property type="term" value="F:alpha-1,6-mannosyltransferase activity"/>
    <property type="evidence" value="ECO:0007669"/>
    <property type="project" value="InterPro"/>
</dbReference>
<sequence length="261" mass="30557">MAIPRIIHQIWISSEIPQKYKDLSDSFSRMMPDWEHRIWEDEPCLELVRDKFPEFLEIFTSLESPVAKSDLLRYMILFEYGGMYADMDCECKRPLDFVADDDELIVCKEVETKSVRVMNMYPTDISPVYCQWTFLARPRHPALMAVLKHIERHIDSDYGDHPVLKFVKRTGPHAFTAGLTQYMEQGGTLRAMPPAYFGCFETQNTVRFMASALFPELLRTVYVRHHFAGTWMDEAFKKKMMVRNLLLMPEPITKPTSRQSP</sequence>
<dbReference type="Gene3D" id="3.90.550.20">
    <property type="match status" value="1"/>
</dbReference>
<dbReference type="PANTHER" id="PTHR31834:SF1">
    <property type="entry name" value="INITIATION-SPECIFIC ALPHA-1,6-MANNOSYLTRANSFERASE"/>
    <property type="match status" value="1"/>
</dbReference>
<dbReference type="GO" id="GO:0006487">
    <property type="term" value="P:protein N-linked glycosylation"/>
    <property type="evidence" value="ECO:0007669"/>
    <property type="project" value="TreeGrafter"/>
</dbReference>
<dbReference type="InterPro" id="IPR029044">
    <property type="entry name" value="Nucleotide-diphossugar_trans"/>
</dbReference>
<dbReference type="Pfam" id="PF04488">
    <property type="entry name" value="Gly_transf_sug"/>
    <property type="match status" value="1"/>
</dbReference>
<comment type="caution">
    <text evidence="1">The sequence shown here is derived from an EMBL/GenBank/DDBJ whole genome shotgun (WGS) entry which is preliminary data.</text>
</comment>
<organism evidence="1 2">
    <name type="scientific">Allochromatium humboldtianum</name>
    <dbReference type="NCBI Taxonomy" id="504901"/>
    <lineage>
        <taxon>Bacteria</taxon>
        <taxon>Pseudomonadati</taxon>
        <taxon>Pseudomonadota</taxon>
        <taxon>Gammaproteobacteria</taxon>
        <taxon>Chromatiales</taxon>
        <taxon>Chromatiaceae</taxon>
        <taxon>Allochromatium</taxon>
    </lineage>
</organism>
<evidence type="ECO:0000313" key="2">
    <source>
        <dbReference type="Proteomes" id="UP000592294"/>
    </source>
</evidence>
<dbReference type="AlphaFoldDB" id="A0A850RGS4"/>
<dbReference type="EMBL" id="JABZEO010000008">
    <property type="protein sequence ID" value="NVZ10120.1"/>
    <property type="molecule type" value="Genomic_DNA"/>
</dbReference>
<name>A0A850RGS4_9GAMM</name>
<accession>A0A850RGS4</accession>
<keyword evidence="2" id="KW-1185">Reference proteome</keyword>
<dbReference type="PANTHER" id="PTHR31834">
    <property type="entry name" value="INITIATION-SPECIFIC ALPHA-1,6-MANNOSYLTRANSFERASE"/>
    <property type="match status" value="1"/>
</dbReference>
<evidence type="ECO:0000313" key="1">
    <source>
        <dbReference type="EMBL" id="NVZ10120.1"/>
    </source>
</evidence>
<dbReference type="SUPFAM" id="SSF53448">
    <property type="entry name" value="Nucleotide-diphospho-sugar transferases"/>
    <property type="match status" value="1"/>
</dbReference>
<dbReference type="InterPro" id="IPR007577">
    <property type="entry name" value="GlycoTrfase_DXD_sugar-bd_CS"/>
</dbReference>
<dbReference type="InterPro" id="IPR039367">
    <property type="entry name" value="Och1-like"/>
</dbReference>
<protein>
    <submittedName>
        <fullName evidence="1">Uncharacterized protein</fullName>
    </submittedName>
</protein>